<evidence type="ECO:0000256" key="1">
    <source>
        <dbReference type="SAM" id="Phobius"/>
    </source>
</evidence>
<dbReference type="KEGG" id="rpod:E0E05_10160"/>
<proteinExistence type="predicted"/>
<evidence type="ECO:0000313" key="3">
    <source>
        <dbReference type="Proteomes" id="UP000293719"/>
    </source>
</evidence>
<gene>
    <name evidence="2" type="ORF">E0E05_10160</name>
</gene>
<dbReference type="OrthoDB" id="7959514at2"/>
<dbReference type="EMBL" id="CP036532">
    <property type="protein sequence ID" value="QBK30924.1"/>
    <property type="molecule type" value="Genomic_DNA"/>
</dbReference>
<keyword evidence="1" id="KW-0472">Membrane</keyword>
<dbReference type="RefSeq" id="WP_131616607.1">
    <property type="nucleotide sequence ID" value="NZ_CP036532.1"/>
</dbReference>
<dbReference type="GeneID" id="90767660"/>
<keyword evidence="1" id="KW-1133">Transmembrane helix</keyword>
<sequence>MTHAPSTTTPVSAPDEGPQISDGLAGLAWRAFWALGALALVSALMVLAGNLYGERLLRANLSTSAEPLQIVIGNDVLDVPENMFRHADQRVAGITNRAELKVHWPERSGYRTDLADAFSDTSPETVQTVLISIARRQWLLDMAGRLDLVYQKAIDPAKPPRSVHGLTAVALDPAHGYVDETLYYAPSATSALPVFIARCNEPGAGREALLLACETDLFFGETLEVRVRFPATFLADWAEFSAELDSLLESFLVTP</sequence>
<feature type="transmembrane region" description="Helical" evidence="1">
    <location>
        <begin position="31"/>
        <end position="52"/>
    </location>
</feature>
<reference evidence="2 3" key="1">
    <citation type="journal article" date="2017" name="Int. J. Syst. Evol. Microbiol.">
        <title>Roseitalea porphyridii gen. nov., sp. nov., isolated from a red alga, and reclassification of Hoeflea suaedae Chung et al. 2013 as Pseudohoeflea suaedae gen. nov., comb. nov.</title>
        <authorList>
            <person name="Hyeon J.W."/>
            <person name="Jeong S.E."/>
            <person name="Baek K."/>
            <person name="Jeon C.O."/>
        </authorList>
    </citation>
    <scope>NUCLEOTIDE SEQUENCE [LARGE SCALE GENOMIC DNA]</scope>
    <source>
        <strain evidence="2 3">MA7-20</strain>
    </source>
</reference>
<accession>A0A4P6V2I2</accession>
<keyword evidence="3" id="KW-1185">Reference proteome</keyword>
<organism evidence="2 3">
    <name type="scientific">Roseitalea porphyridii</name>
    <dbReference type="NCBI Taxonomy" id="1852022"/>
    <lineage>
        <taxon>Bacteria</taxon>
        <taxon>Pseudomonadati</taxon>
        <taxon>Pseudomonadota</taxon>
        <taxon>Alphaproteobacteria</taxon>
        <taxon>Hyphomicrobiales</taxon>
        <taxon>Ahrensiaceae</taxon>
        <taxon>Roseitalea</taxon>
    </lineage>
</organism>
<keyword evidence="1" id="KW-0812">Transmembrane</keyword>
<dbReference type="AlphaFoldDB" id="A0A4P6V2I2"/>
<name>A0A4P6V2I2_9HYPH</name>
<evidence type="ECO:0000313" key="2">
    <source>
        <dbReference type="EMBL" id="QBK30924.1"/>
    </source>
</evidence>
<dbReference type="Proteomes" id="UP000293719">
    <property type="component" value="Chromosome"/>
</dbReference>
<protein>
    <submittedName>
        <fullName evidence="2">Uncharacterized protein</fullName>
    </submittedName>
</protein>